<dbReference type="AlphaFoldDB" id="A0A086TKD5"/>
<gene>
    <name evidence="2" type="ORF">MVEG_11621</name>
</gene>
<dbReference type="EMBL" id="KN042432">
    <property type="protein sequence ID" value="KFH62412.1"/>
    <property type="molecule type" value="Genomic_DNA"/>
</dbReference>
<keyword evidence="1" id="KW-1133">Transmembrane helix</keyword>
<sequence length="132" mass="15698">MMWPASGIPMCSMPTWSFMEPATGWKPSRTPARWSSRPLPRLLVPSPRQPRMIQRISRLLRLPFPYHHQLFKADQWSSRSLPKLPFPFRLQSFEKAASAFRAGKKKRFLCSFFFFFFFFFFLLLCEQTLLSL</sequence>
<keyword evidence="1" id="KW-0472">Membrane</keyword>
<accession>A0A086TKD5</accession>
<keyword evidence="1" id="KW-0812">Transmembrane</keyword>
<proteinExistence type="predicted"/>
<keyword evidence="3" id="KW-1185">Reference proteome</keyword>
<evidence type="ECO:0000256" key="1">
    <source>
        <dbReference type="SAM" id="Phobius"/>
    </source>
</evidence>
<organism evidence="2 3">
    <name type="scientific">Podila verticillata NRRL 6337</name>
    <dbReference type="NCBI Taxonomy" id="1069443"/>
    <lineage>
        <taxon>Eukaryota</taxon>
        <taxon>Fungi</taxon>
        <taxon>Fungi incertae sedis</taxon>
        <taxon>Mucoromycota</taxon>
        <taxon>Mortierellomycotina</taxon>
        <taxon>Mortierellomycetes</taxon>
        <taxon>Mortierellales</taxon>
        <taxon>Mortierellaceae</taxon>
        <taxon>Podila</taxon>
    </lineage>
</organism>
<evidence type="ECO:0000313" key="3">
    <source>
        <dbReference type="Proteomes" id="UP000243308"/>
    </source>
</evidence>
<name>A0A086TKD5_9FUNG</name>
<reference evidence="2 3" key="1">
    <citation type="submission" date="2011-02" db="EMBL/GenBank/DDBJ databases">
        <title>The Genome Sequence of Mortierella verticillata NRRL 6337.</title>
        <authorList>
            <consortium name="The Broad Institute Genome Sequencing Platform"/>
            <person name="Russ C."/>
            <person name="Cuomo C."/>
            <person name="Burger G."/>
            <person name="Gray M.W."/>
            <person name="Holland P.W.H."/>
            <person name="King N."/>
            <person name="Lang F.B.F."/>
            <person name="Roger A.J."/>
            <person name="Ruiz-Trillo I."/>
            <person name="Young S.K."/>
            <person name="Zeng Q."/>
            <person name="Gargeya S."/>
            <person name="Alvarado L."/>
            <person name="Berlin A."/>
            <person name="Chapman S.B."/>
            <person name="Chen Z."/>
            <person name="Freedman E."/>
            <person name="Gellesch M."/>
            <person name="Goldberg J."/>
            <person name="Griggs A."/>
            <person name="Gujja S."/>
            <person name="Heilman E."/>
            <person name="Heiman D."/>
            <person name="Howarth C."/>
            <person name="Mehta T."/>
            <person name="Neiman D."/>
            <person name="Pearson M."/>
            <person name="Roberts A."/>
            <person name="Saif S."/>
            <person name="Shea T."/>
            <person name="Shenoy N."/>
            <person name="Sisk P."/>
            <person name="Stolte C."/>
            <person name="Sykes S."/>
            <person name="White J."/>
            <person name="Yandava C."/>
            <person name="Haas B."/>
            <person name="Nusbaum C."/>
            <person name="Birren B."/>
        </authorList>
    </citation>
    <scope>NUCLEOTIDE SEQUENCE [LARGE SCALE GENOMIC DNA]</scope>
    <source>
        <strain evidence="2 3">NRRL 6337</strain>
    </source>
</reference>
<evidence type="ECO:0000313" key="2">
    <source>
        <dbReference type="EMBL" id="KFH62412.1"/>
    </source>
</evidence>
<feature type="transmembrane region" description="Helical" evidence="1">
    <location>
        <begin position="108"/>
        <end position="130"/>
    </location>
</feature>
<dbReference type="Proteomes" id="UP000243308">
    <property type="component" value="Unassembled WGS sequence"/>
</dbReference>
<protein>
    <submittedName>
        <fullName evidence="2">Uncharacterized protein</fullName>
    </submittedName>
</protein>